<feature type="region of interest" description="Disordered" evidence="2">
    <location>
        <begin position="24"/>
        <end position="43"/>
    </location>
</feature>
<evidence type="ECO:0000313" key="4">
    <source>
        <dbReference type="EMBL" id="MBK5898100.1"/>
    </source>
</evidence>
<dbReference type="RefSeq" id="WP_208429540.1">
    <property type="nucleotide sequence ID" value="NZ_JAEPRJ010000001.1"/>
</dbReference>
<organism evidence="4 5">
    <name type="scientific">Catonella massiliensis</name>
    <dbReference type="NCBI Taxonomy" id="2799636"/>
    <lineage>
        <taxon>Bacteria</taxon>
        <taxon>Bacillati</taxon>
        <taxon>Bacillota</taxon>
        <taxon>Clostridia</taxon>
        <taxon>Lachnospirales</taxon>
        <taxon>Lachnospiraceae</taxon>
        <taxon>Catonella</taxon>
    </lineage>
</organism>
<evidence type="ECO:0000256" key="1">
    <source>
        <dbReference type="ARBA" id="ARBA00022729"/>
    </source>
</evidence>
<keyword evidence="5" id="KW-1185">Reference proteome</keyword>
<dbReference type="Proteomes" id="UP000604730">
    <property type="component" value="Unassembled WGS sequence"/>
</dbReference>
<reference evidence="4 5" key="1">
    <citation type="submission" date="2021-01" db="EMBL/GenBank/DDBJ databases">
        <title>Isolation and description of Catonella massiliensis sp. nov., a novel Catonella species, isolated from a stable periodontitis subject.</title>
        <authorList>
            <person name="Antezack A."/>
            <person name="Boxberger M."/>
            <person name="La Scola B."/>
            <person name="Monnet-Corti V."/>
        </authorList>
    </citation>
    <scope>NUCLEOTIDE SEQUENCE [LARGE SCALE GENOMIC DNA]</scope>
    <source>
        <strain evidence="4 5">Marseille-Q4567</strain>
    </source>
</reference>
<name>A0ABS1J1R0_9FIRM</name>
<feature type="compositionally biased region" description="Low complexity" evidence="2">
    <location>
        <begin position="24"/>
        <end position="41"/>
    </location>
</feature>
<evidence type="ECO:0000256" key="3">
    <source>
        <dbReference type="SAM" id="SignalP"/>
    </source>
</evidence>
<sequence length="345" mass="37286">MKKIFTSLMSLALVASLTACSGGSTAKTSQTASGSSGSGNSITVYSPHPAETINLLVQEFENKTGIKVDIVAAGTGELLKRVESEKDNPLGDVLWGGGAESLQAYAQYFEPYKSSELENIDPKYYAKDNTWTGESPLPMVLLYNTNLVSDENAITSWKDILKPEFKGKIAMADPAKSGSAYTILVTMLTAYKAENDGWDFIKKFYSNLDGKILSSSSGVYKGVADGEYAVGLTLEKEAIKYVNAGSPVKMVYPSEGTSAVPDGVAIIKGSKNIENAKKFVDFALSKETQSIMSTQLSRRSIRNDVEAPKGLGPLSDIKLVDYDFDWASANKEDVLNKWKDVLIGK</sequence>
<keyword evidence="1 3" id="KW-0732">Signal</keyword>
<dbReference type="EMBL" id="JAEPRJ010000001">
    <property type="protein sequence ID" value="MBK5898100.1"/>
    <property type="molecule type" value="Genomic_DNA"/>
</dbReference>
<evidence type="ECO:0000256" key="2">
    <source>
        <dbReference type="SAM" id="MobiDB-lite"/>
    </source>
</evidence>
<dbReference type="InterPro" id="IPR026045">
    <property type="entry name" value="Ferric-bd"/>
</dbReference>
<feature type="signal peptide" evidence="3">
    <location>
        <begin position="1"/>
        <end position="26"/>
    </location>
</feature>
<comment type="caution">
    <text evidence="4">The sequence shown here is derived from an EMBL/GenBank/DDBJ whole genome shotgun (WGS) entry which is preliminary data.</text>
</comment>
<dbReference type="PANTHER" id="PTHR30006:SF2">
    <property type="entry name" value="ABC TRANSPORTER SUBSTRATE-BINDING PROTEIN"/>
    <property type="match status" value="1"/>
</dbReference>
<dbReference type="PROSITE" id="PS51257">
    <property type="entry name" value="PROKAR_LIPOPROTEIN"/>
    <property type="match status" value="1"/>
</dbReference>
<dbReference type="PANTHER" id="PTHR30006">
    <property type="entry name" value="THIAMINE-BINDING PERIPLASMIC PROTEIN-RELATED"/>
    <property type="match status" value="1"/>
</dbReference>
<gene>
    <name evidence="4" type="ORF">JJN12_09985</name>
</gene>
<dbReference type="Gene3D" id="3.40.190.10">
    <property type="entry name" value="Periplasmic binding protein-like II"/>
    <property type="match status" value="2"/>
</dbReference>
<proteinExistence type="predicted"/>
<dbReference type="PIRSF" id="PIRSF002825">
    <property type="entry name" value="CfbpA"/>
    <property type="match status" value="1"/>
</dbReference>
<protein>
    <submittedName>
        <fullName evidence="4">Extracellular solute-binding protein</fullName>
    </submittedName>
</protein>
<dbReference type="SUPFAM" id="SSF53850">
    <property type="entry name" value="Periplasmic binding protein-like II"/>
    <property type="match status" value="1"/>
</dbReference>
<evidence type="ECO:0000313" key="5">
    <source>
        <dbReference type="Proteomes" id="UP000604730"/>
    </source>
</evidence>
<feature type="chain" id="PRO_5046384703" evidence="3">
    <location>
        <begin position="27"/>
        <end position="345"/>
    </location>
</feature>
<dbReference type="CDD" id="cd13546">
    <property type="entry name" value="PBP2_BitB"/>
    <property type="match status" value="1"/>
</dbReference>
<dbReference type="Pfam" id="PF13343">
    <property type="entry name" value="SBP_bac_6"/>
    <property type="match status" value="1"/>
</dbReference>
<accession>A0ABS1J1R0</accession>
<dbReference type="InterPro" id="IPR001188">
    <property type="entry name" value="Sperm_putr-bd"/>
</dbReference>
<dbReference type="PRINTS" id="PR00909">
    <property type="entry name" value="SPERMDNBNDNG"/>
</dbReference>